<dbReference type="InterPro" id="IPR052021">
    <property type="entry name" value="Type-I_RS_S_subunit"/>
</dbReference>
<keyword evidence="5" id="KW-0540">Nuclease</keyword>
<feature type="domain" description="Type I restriction modification DNA specificity" evidence="4">
    <location>
        <begin position="7"/>
        <end position="164"/>
    </location>
</feature>
<gene>
    <name evidence="5" type="ORF">H8E23_05300</name>
</gene>
<dbReference type="PANTHER" id="PTHR30408">
    <property type="entry name" value="TYPE-1 RESTRICTION ENZYME ECOKI SPECIFICITY PROTEIN"/>
    <property type="match status" value="1"/>
</dbReference>
<reference evidence="5 6" key="1">
    <citation type="submission" date="2020-08" db="EMBL/GenBank/DDBJ databases">
        <title>Bridging the membrane lipid divide: bacteria of the FCB group superphylum have the potential to synthesize archaeal ether lipids.</title>
        <authorList>
            <person name="Villanueva L."/>
            <person name="Von Meijenfeldt F.A.B."/>
            <person name="Westbye A.B."/>
            <person name="Yadav S."/>
            <person name="Hopmans E.C."/>
            <person name="Dutilh B.E."/>
            <person name="Sinninghe Damste J.S."/>
        </authorList>
    </citation>
    <scope>NUCLEOTIDE SEQUENCE [LARGE SCALE GENOMIC DNA]</scope>
    <source>
        <strain evidence="5">NIOZ-UU30</strain>
    </source>
</reference>
<dbReference type="InterPro" id="IPR044946">
    <property type="entry name" value="Restrct_endonuc_typeI_TRD_sf"/>
</dbReference>
<comment type="similarity">
    <text evidence="1">Belongs to the type-I restriction system S methylase family.</text>
</comment>
<dbReference type="GO" id="GO:0003677">
    <property type="term" value="F:DNA binding"/>
    <property type="evidence" value="ECO:0007669"/>
    <property type="project" value="UniProtKB-KW"/>
</dbReference>
<dbReference type="CDD" id="cd17513">
    <property type="entry name" value="RMtype1_S_AveSPN6ORF1907P_TRD2-CR2_like"/>
    <property type="match status" value="1"/>
</dbReference>
<comment type="caution">
    <text evidence="5">The sequence shown here is derived from an EMBL/GenBank/DDBJ whole genome shotgun (WGS) entry which is preliminary data.</text>
</comment>
<accession>A0A8J6NUA9</accession>
<dbReference type="EMBL" id="JACNJH010000107">
    <property type="protein sequence ID" value="MBC8360793.1"/>
    <property type="molecule type" value="Genomic_DNA"/>
</dbReference>
<evidence type="ECO:0000313" key="6">
    <source>
        <dbReference type="Proteomes" id="UP000603434"/>
    </source>
</evidence>
<dbReference type="Gene3D" id="3.90.220.20">
    <property type="entry name" value="DNA methylase specificity domains"/>
    <property type="match status" value="2"/>
</dbReference>
<dbReference type="AlphaFoldDB" id="A0A8J6NUA9"/>
<evidence type="ECO:0000259" key="4">
    <source>
        <dbReference type="Pfam" id="PF01420"/>
    </source>
</evidence>
<keyword evidence="3" id="KW-0238">DNA-binding</keyword>
<dbReference type="PANTHER" id="PTHR30408:SF12">
    <property type="entry name" value="TYPE I RESTRICTION ENZYME MJAVIII SPECIFICITY SUBUNIT"/>
    <property type="match status" value="1"/>
</dbReference>
<sequence length="341" mass="37758">MKWLEYDISQLTDHFISGGTPNTKNQEYWKGDIPWITGADILDGEVTSGRRFINKSAVEESATNIIPAGSILMVTRTGVGKIAIAPTDIAISQDITGIVLKEGIIPQFIISAIKLRMSILLAAQRGATIKGITRNDLKQLKIPLPATSEQRRIVEILDRADRLRKLRANADAKAARILPALFYKMFGDPATNPKGLNTTLIRKLVARVERRDPGDNPNKYFIYIDIAGIDGKRGSISKTQRLLGIDAPSRAKQIVKTNDVLISTVRPYLRATAMIPFDLEGQICSTGFCVLRPRNGIGYGYLYALSRLPWFTKQLNIRARGASYPAVTDRDILNLKIIVTV</sequence>
<evidence type="ECO:0000256" key="1">
    <source>
        <dbReference type="ARBA" id="ARBA00010923"/>
    </source>
</evidence>
<dbReference type="InterPro" id="IPR000055">
    <property type="entry name" value="Restrct_endonuc_typeI_TRD"/>
</dbReference>
<keyword evidence="5" id="KW-0378">Hydrolase</keyword>
<dbReference type="Pfam" id="PF01420">
    <property type="entry name" value="Methylase_S"/>
    <property type="match status" value="1"/>
</dbReference>
<dbReference type="Proteomes" id="UP000603434">
    <property type="component" value="Unassembled WGS sequence"/>
</dbReference>
<organism evidence="5 6">
    <name type="scientific">Candidatus Desulfatibia profunda</name>
    <dbReference type="NCBI Taxonomy" id="2841695"/>
    <lineage>
        <taxon>Bacteria</taxon>
        <taxon>Pseudomonadati</taxon>
        <taxon>Thermodesulfobacteriota</taxon>
        <taxon>Desulfobacteria</taxon>
        <taxon>Desulfobacterales</taxon>
        <taxon>Desulfobacterales incertae sedis</taxon>
        <taxon>Candidatus Desulfatibia</taxon>
    </lineage>
</organism>
<keyword evidence="2" id="KW-0680">Restriction system</keyword>
<evidence type="ECO:0000256" key="2">
    <source>
        <dbReference type="ARBA" id="ARBA00022747"/>
    </source>
</evidence>
<keyword evidence="5" id="KW-0255">Endonuclease</keyword>
<proteinExistence type="inferred from homology"/>
<dbReference type="GO" id="GO:0009307">
    <property type="term" value="P:DNA restriction-modification system"/>
    <property type="evidence" value="ECO:0007669"/>
    <property type="project" value="UniProtKB-KW"/>
</dbReference>
<evidence type="ECO:0000256" key="3">
    <source>
        <dbReference type="ARBA" id="ARBA00023125"/>
    </source>
</evidence>
<evidence type="ECO:0000313" key="5">
    <source>
        <dbReference type="EMBL" id="MBC8360793.1"/>
    </source>
</evidence>
<name>A0A8J6NUA9_9BACT</name>
<dbReference type="SUPFAM" id="SSF116734">
    <property type="entry name" value="DNA methylase specificity domain"/>
    <property type="match status" value="2"/>
</dbReference>
<protein>
    <submittedName>
        <fullName evidence="5">Restriction endonuclease subunit S</fullName>
    </submittedName>
</protein>
<dbReference type="GO" id="GO:0004519">
    <property type="term" value="F:endonuclease activity"/>
    <property type="evidence" value="ECO:0007669"/>
    <property type="project" value="UniProtKB-KW"/>
</dbReference>